<sequence>MCHARVCNQSNRMILVTGLILNDAATTVRSSSPTGGLEPCSTMYCVHNRL</sequence>
<organism evidence="1">
    <name type="scientific">Zea mays</name>
    <name type="common">Maize</name>
    <dbReference type="NCBI Taxonomy" id="4577"/>
    <lineage>
        <taxon>Eukaryota</taxon>
        <taxon>Viridiplantae</taxon>
        <taxon>Streptophyta</taxon>
        <taxon>Embryophyta</taxon>
        <taxon>Tracheophyta</taxon>
        <taxon>Spermatophyta</taxon>
        <taxon>Magnoliopsida</taxon>
        <taxon>Liliopsida</taxon>
        <taxon>Poales</taxon>
        <taxon>Poaceae</taxon>
        <taxon>PACMAD clade</taxon>
        <taxon>Panicoideae</taxon>
        <taxon>Andropogonodae</taxon>
        <taxon>Andropogoneae</taxon>
        <taxon>Tripsacinae</taxon>
        <taxon>Zea</taxon>
    </lineage>
</organism>
<proteinExistence type="evidence at transcript level"/>
<evidence type="ECO:0000313" key="1">
    <source>
        <dbReference type="EMBL" id="ACF86744.1"/>
    </source>
</evidence>
<dbReference type="AlphaFoldDB" id="B4FXA1"/>
<protein>
    <submittedName>
        <fullName evidence="1">Uncharacterized protein</fullName>
    </submittedName>
</protein>
<reference evidence="1" key="1">
    <citation type="journal article" date="2009" name="PLoS Genet.">
        <title>Sequencing, mapping, and analysis of 27,455 maize full-length cDNAs.</title>
        <authorList>
            <person name="Soderlund C."/>
            <person name="Descour A."/>
            <person name="Kudrna D."/>
            <person name="Bomhoff M."/>
            <person name="Boyd L."/>
            <person name="Currie J."/>
            <person name="Angelova A."/>
            <person name="Collura K."/>
            <person name="Wissotski M."/>
            <person name="Ashley E."/>
            <person name="Morrow D."/>
            <person name="Fernandes J."/>
            <person name="Walbot V."/>
            <person name="Yu Y."/>
        </authorList>
    </citation>
    <scope>NUCLEOTIDE SEQUENCE</scope>
    <source>
        <strain evidence="1">B73</strain>
    </source>
</reference>
<accession>B4FXA1</accession>
<name>B4FXA1_MAIZE</name>
<dbReference type="EMBL" id="BT041739">
    <property type="protein sequence ID" value="ACF86744.1"/>
    <property type="molecule type" value="mRNA"/>
</dbReference>